<evidence type="ECO:0000256" key="4">
    <source>
        <dbReference type="ARBA" id="ARBA00023125"/>
    </source>
</evidence>
<gene>
    <name evidence="6" type="ORF">PACLA_8A069738</name>
</gene>
<feature type="compositionally biased region" description="Acidic residues" evidence="5">
    <location>
        <begin position="244"/>
        <end position="260"/>
    </location>
</feature>
<dbReference type="GO" id="GO:0003677">
    <property type="term" value="F:DNA binding"/>
    <property type="evidence" value="ECO:0007669"/>
    <property type="project" value="UniProtKB-UniRule"/>
</dbReference>
<dbReference type="Proteomes" id="UP001152795">
    <property type="component" value="Unassembled WGS sequence"/>
</dbReference>
<dbReference type="AlphaFoldDB" id="A0A6S7HAA7"/>
<keyword evidence="4" id="KW-0238">DNA-binding</keyword>
<sequence length="303" mass="34482">MAETQNSRAKGKSLGKYCVAGGPGNVSCKNNSKTEGISMHRFPSDSFLRAKWTTFVQRHRAQWKPSSTSVLCSAHFVLTDFEQRLDLNLQDAEKFTTKRWLKKGSIPSVDCVVLEPQAQEISACERRKIVRSIDLKPESSVTTNDGIDSGVLLAQEVENDQSYPQPDTELPTVTATSTAMSECQNCANHKTKFAHLHETYRKLKYRHRKLRKEAHQLQQMCNVQKSENKNSNSSEDCQQTAIQEEVETDSDEIISDDEDEKVGVYERDEDWVVMEEEMNEEDYVTASEDEQMNEPSKCDIRSV</sequence>
<keyword evidence="7" id="KW-1185">Reference proteome</keyword>
<dbReference type="InterPro" id="IPR006612">
    <property type="entry name" value="THAP_Znf"/>
</dbReference>
<feature type="compositionally biased region" description="Acidic residues" evidence="5">
    <location>
        <begin position="280"/>
        <end position="292"/>
    </location>
</feature>
<dbReference type="Gene3D" id="6.20.210.20">
    <property type="entry name" value="THAP domain"/>
    <property type="match status" value="1"/>
</dbReference>
<dbReference type="SUPFAM" id="SSF57716">
    <property type="entry name" value="Glucocorticoid receptor-like (DNA-binding domain)"/>
    <property type="match status" value="1"/>
</dbReference>
<comment type="caution">
    <text evidence="6">The sequence shown here is derived from an EMBL/GenBank/DDBJ whole genome shotgun (WGS) entry which is preliminary data.</text>
</comment>
<dbReference type="Pfam" id="PF05485">
    <property type="entry name" value="THAP"/>
    <property type="match status" value="1"/>
</dbReference>
<evidence type="ECO:0000313" key="7">
    <source>
        <dbReference type="Proteomes" id="UP001152795"/>
    </source>
</evidence>
<keyword evidence="1" id="KW-0479">Metal-binding</keyword>
<evidence type="ECO:0000256" key="5">
    <source>
        <dbReference type="SAM" id="MobiDB-lite"/>
    </source>
</evidence>
<organism evidence="6 7">
    <name type="scientific">Paramuricea clavata</name>
    <name type="common">Red gorgonian</name>
    <name type="synonym">Violescent sea-whip</name>
    <dbReference type="NCBI Taxonomy" id="317549"/>
    <lineage>
        <taxon>Eukaryota</taxon>
        <taxon>Metazoa</taxon>
        <taxon>Cnidaria</taxon>
        <taxon>Anthozoa</taxon>
        <taxon>Octocorallia</taxon>
        <taxon>Malacalcyonacea</taxon>
        <taxon>Plexauridae</taxon>
        <taxon>Paramuricea</taxon>
    </lineage>
</organism>
<dbReference type="SMART" id="SM00692">
    <property type="entry name" value="DM3"/>
    <property type="match status" value="1"/>
</dbReference>
<dbReference type="OrthoDB" id="5982876at2759"/>
<dbReference type="PROSITE" id="PS50950">
    <property type="entry name" value="ZF_THAP"/>
    <property type="match status" value="1"/>
</dbReference>
<dbReference type="GO" id="GO:0008270">
    <property type="term" value="F:zinc ion binding"/>
    <property type="evidence" value="ECO:0007669"/>
    <property type="project" value="UniProtKB-KW"/>
</dbReference>
<proteinExistence type="predicted"/>
<dbReference type="PANTHER" id="PTHR46927">
    <property type="entry name" value="AGAP005574-PA"/>
    <property type="match status" value="1"/>
</dbReference>
<keyword evidence="3" id="KW-0862">Zinc</keyword>
<dbReference type="SMART" id="SM00980">
    <property type="entry name" value="THAP"/>
    <property type="match status" value="1"/>
</dbReference>
<protein>
    <submittedName>
        <fullName evidence="6">THAP domain-containing 2-like</fullName>
    </submittedName>
</protein>
<evidence type="ECO:0000313" key="6">
    <source>
        <dbReference type="EMBL" id="CAB4001199.1"/>
    </source>
</evidence>
<dbReference type="InterPro" id="IPR038441">
    <property type="entry name" value="THAP_Znf_sf"/>
</dbReference>
<keyword evidence="2" id="KW-0863">Zinc-finger</keyword>
<evidence type="ECO:0000256" key="1">
    <source>
        <dbReference type="ARBA" id="ARBA00022723"/>
    </source>
</evidence>
<reference evidence="6" key="1">
    <citation type="submission" date="2020-04" db="EMBL/GenBank/DDBJ databases">
        <authorList>
            <person name="Alioto T."/>
            <person name="Alioto T."/>
            <person name="Gomez Garrido J."/>
        </authorList>
    </citation>
    <scope>NUCLEOTIDE SEQUENCE</scope>
    <source>
        <strain evidence="6">A484AB</strain>
    </source>
</reference>
<evidence type="ECO:0000256" key="3">
    <source>
        <dbReference type="ARBA" id="ARBA00022833"/>
    </source>
</evidence>
<feature type="region of interest" description="Disordered" evidence="5">
    <location>
        <begin position="224"/>
        <end position="262"/>
    </location>
</feature>
<dbReference type="InterPro" id="IPR052224">
    <property type="entry name" value="THAP_domain_protein"/>
</dbReference>
<feature type="region of interest" description="Disordered" evidence="5">
    <location>
        <begin position="280"/>
        <end position="303"/>
    </location>
</feature>
<name>A0A6S7HAA7_PARCT</name>
<accession>A0A6S7HAA7</accession>
<dbReference type="PANTHER" id="PTHR46927:SF3">
    <property type="entry name" value="THAP-TYPE DOMAIN-CONTAINING PROTEIN"/>
    <property type="match status" value="1"/>
</dbReference>
<dbReference type="EMBL" id="CACRXK020004024">
    <property type="protein sequence ID" value="CAB4001199.1"/>
    <property type="molecule type" value="Genomic_DNA"/>
</dbReference>
<evidence type="ECO:0000256" key="2">
    <source>
        <dbReference type="ARBA" id="ARBA00022771"/>
    </source>
</evidence>